<evidence type="ECO:0000313" key="3">
    <source>
        <dbReference type="Proteomes" id="UP001148018"/>
    </source>
</evidence>
<evidence type="ECO:0000256" key="1">
    <source>
        <dbReference type="SAM" id="MobiDB-lite"/>
    </source>
</evidence>
<proteinExistence type="predicted"/>
<reference evidence="2" key="1">
    <citation type="submission" date="2022-07" db="EMBL/GenBank/DDBJ databases">
        <title>Chromosome-level genome of Muraenolepis orangiensis.</title>
        <authorList>
            <person name="Kim J."/>
        </authorList>
    </citation>
    <scope>NUCLEOTIDE SEQUENCE</scope>
    <source>
        <strain evidence="2">KU_S4_2022</strain>
        <tissue evidence="2">Muscle</tissue>
    </source>
</reference>
<gene>
    <name evidence="2" type="ORF">NHX12_024376</name>
</gene>
<dbReference type="AlphaFoldDB" id="A0A9Q0EHC9"/>
<name>A0A9Q0EHC9_9TELE</name>
<accession>A0A9Q0EHC9</accession>
<dbReference type="EMBL" id="JANIIK010000040">
    <property type="protein sequence ID" value="KAJ3607324.1"/>
    <property type="molecule type" value="Genomic_DNA"/>
</dbReference>
<protein>
    <submittedName>
        <fullName evidence="2">Uncharacterized protein</fullName>
    </submittedName>
</protein>
<sequence>MPGSESFLNRKYVEPPLPNVPVPSNPSGRFLASPWTLQVQPKDPLPPASQHHAWRALWHSETTRPREKHFVLYGVRWVLPPPPPPHFQWASKEEMNLLAEGFLLDVVVVELGTGEESGQLRAPRYSPPVNRSEVRVLRRSGSVPA</sequence>
<feature type="compositionally biased region" description="Pro residues" evidence="1">
    <location>
        <begin position="15"/>
        <end position="24"/>
    </location>
</feature>
<dbReference type="Proteomes" id="UP001148018">
    <property type="component" value="Unassembled WGS sequence"/>
</dbReference>
<evidence type="ECO:0000313" key="2">
    <source>
        <dbReference type="EMBL" id="KAJ3607324.1"/>
    </source>
</evidence>
<feature type="region of interest" description="Disordered" evidence="1">
    <location>
        <begin position="1"/>
        <end position="25"/>
    </location>
</feature>
<comment type="caution">
    <text evidence="2">The sequence shown here is derived from an EMBL/GenBank/DDBJ whole genome shotgun (WGS) entry which is preliminary data.</text>
</comment>
<organism evidence="2 3">
    <name type="scientific">Muraenolepis orangiensis</name>
    <name type="common">Patagonian moray cod</name>
    <dbReference type="NCBI Taxonomy" id="630683"/>
    <lineage>
        <taxon>Eukaryota</taxon>
        <taxon>Metazoa</taxon>
        <taxon>Chordata</taxon>
        <taxon>Craniata</taxon>
        <taxon>Vertebrata</taxon>
        <taxon>Euteleostomi</taxon>
        <taxon>Actinopterygii</taxon>
        <taxon>Neopterygii</taxon>
        <taxon>Teleostei</taxon>
        <taxon>Neoteleostei</taxon>
        <taxon>Acanthomorphata</taxon>
        <taxon>Zeiogadaria</taxon>
        <taxon>Gadariae</taxon>
        <taxon>Gadiformes</taxon>
        <taxon>Muraenolepidoidei</taxon>
        <taxon>Muraenolepididae</taxon>
        <taxon>Muraenolepis</taxon>
    </lineage>
</organism>
<keyword evidence="3" id="KW-1185">Reference proteome</keyword>